<keyword evidence="1" id="KW-0812">Transmembrane</keyword>
<comment type="caution">
    <text evidence="2">The sequence shown here is derived from an EMBL/GenBank/DDBJ whole genome shotgun (WGS) entry which is preliminary data.</text>
</comment>
<evidence type="ECO:0000313" key="2">
    <source>
        <dbReference type="EMBL" id="MBC3941539.1"/>
    </source>
</evidence>
<organism evidence="2 3">
    <name type="scientific">Sphingomonas albertensis</name>
    <dbReference type="NCBI Taxonomy" id="2762591"/>
    <lineage>
        <taxon>Bacteria</taxon>
        <taxon>Pseudomonadati</taxon>
        <taxon>Pseudomonadota</taxon>
        <taxon>Alphaproteobacteria</taxon>
        <taxon>Sphingomonadales</taxon>
        <taxon>Sphingomonadaceae</taxon>
        <taxon>Sphingomonas</taxon>
    </lineage>
</organism>
<keyword evidence="1" id="KW-0472">Membrane</keyword>
<evidence type="ECO:0000256" key="1">
    <source>
        <dbReference type="SAM" id="Phobius"/>
    </source>
</evidence>
<dbReference type="RefSeq" id="WP_187503289.1">
    <property type="nucleotide sequence ID" value="NZ_CP162536.1"/>
</dbReference>
<evidence type="ECO:0000313" key="3">
    <source>
        <dbReference type="Proteomes" id="UP000597613"/>
    </source>
</evidence>
<accession>A0ABR7AM55</accession>
<evidence type="ECO:0008006" key="4">
    <source>
        <dbReference type="Google" id="ProtNLM"/>
    </source>
</evidence>
<gene>
    <name evidence="2" type="ORF">H8S47_07555</name>
</gene>
<keyword evidence="1" id="KW-1133">Transmembrane helix</keyword>
<protein>
    <recommendedName>
        <fullName evidence="4">DUF2484 family protein</fullName>
    </recommendedName>
</protein>
<sequence length="100" mass="10765">MDFSGLIVLPLAALITAFWIVGAAVLSKNGPGFRAPFLVSYGFGAIFMEPWKIAAWQELGMFAIMLVMLALWVAAGCVVGGIPAALIVSLATKLRQRFRH</sequence>
<feature type="transmembrane region" description="Helical" evidence="1">
    <location>
        <begin position="62"/>
        <end position="91"/>
    </location>
</feature>
<keyword evidence="3" id="KW-1185">Reference proteome</keyword>
<reference evidence="2 3" key="1">
    <citation type="submission" date="2020-08" db="EMBL/GenBank/DDBJ databases">
        <title>Putative novel bacterial strains isolated from necrotic wheat leaf tissues caused by Xanthomonas translucens.</title>
        <authorList>
            <person name="Tambong J.T."/>
        </authorList>
    </citation>
    <scope>NUCLEOTIDE SEQUENCE [LARGE SCALE GENOMIC DNA]</scope>
    <source>
        <strain evidence="3">DOAB 1063</strain>
    </source>
</reference>
<feature type="transmembrane region" description="Helical" evidence="1">
    <location>
        <begin position="6"/>
        <end position="26"/>
    </location>
</feature>
<name>A0ABR7AM55_9SPHN</name>
<dbReference type="Proteomes" id="UP000597613">
    <property type="component" value="Unassembled WGS sequence"/>
</dbReference>
<proteinExistence type="predicted"/>
<dbReference type="EMBL" id="JACONT010000012">
    <property type="protein sequence ID" value="MBC3941539.1"/>
    <property type="molecule type" value="Genomic_DNA"/>
</dbReference>